<reference evidence="1" key="1">
    <citation type="journal article" date="2020" name="Stud. Mycol.">
        <title>101 Dothideomycetes genomes: a test case for predicting lifestyles and emergence of pathogens.</title>
        <authorList>
            <person name="Haridas S."/>
            <person name="Albert R."/>
            <person name="Binder M."/>
            <person name="Bloem J."/>
            <person name="Labutti K."/>
            <person name="Salamov A."/>
            <person name="Andreopoulos B."/>
            <person name="Baker S."/>
            <person name="Barry K."/>
            <person name="Bills G."/>
            <person name="Bluhm B."/>
            <person name="Cannon C."/>
            <person name="Castanera R."/>
            <person name="Culley D."/>
            <person name="Daum C."/>
            <person name="Ezra D."/>
            <person name="Gonzalez J."/>
            <person name="Henrissat B."/>
            <person name="Kuo A."/>
            <person name="Liang C."/>
            <person name="Lipzen A."/>
            <person name="Lutzoni F."/>
            <person name="Magnuson J."/>
            <person name="Mondo S."/>
            <person name="Nolan M."/>
            <person name="Ohm R."/>
            <person name="Pangilinan J."/>
            <person name="Park H.-J."/>
            <person name="Ramirez L."/>
            <person name="Alfaro M."/>
            <person name="Sun H."/>
            <person name="Tritt A."/>
            <person name="Yoshinaga Y."/>
            <person name="Zwiers L.-H."/>
            <person name="Turgeon B."/>
            <person name="Goodwin S."/>
            <person name="Spatafora J."/>
            <person name="Crous P."/>
            <person name="Grigoriev I."/>
        </authorList>
    </citation>
    <scope>NUCLEOTIDE SEQUENCE</scope>
    <source>
        <strain evidence="1">CBS 480.64</strain>
    </source>
</reference>
<dbReference type="AlphaFoldDB" id="A0A6A7C464"/>
<dbReference type="InterPro" id="IPR032675">
    <property type="entry name" value="LRR_dom_sf"/>
</dbReference>
<proteinExistence type="predicted"/>
<dbReference type="SUPFAM" id="SSF52047">
    <property type="entry name" value="RNI-like"/>
    <property type="match status" value="1"/>
</dbReference>
<dbReference type="EMBL" id="MU005968">
    <property type="protein sequence ID" value="KAF2862032.1"/>
    <property type="molecule type" value="Genomic_DNA"/>
</dbReference>
<name>A0A6A7C464_9PEZI</name>
<evidence type="ECO:0000313" key="1">
    <source>
        <dbReference type="EMBL" id="KAF2862032.1"/>
    </source>
</evidence>
<dbReference type="Proteomes" id="UP000799421">
    <property type="component" value="Unassembled WGS sequence"/>
</dbReference>
<gene>
    <name evidence="1" type="ORF">K470DRAFT_256288</name>
</gene>
<sequence>MELVLDIVGNLHPENDRNTLAKCSRVNKKWADVASEVLWSHPQYTAFARLSPARKKYYAPLVKPLDVEEDLPRHLYVATSRLQFPKLRTITFTLKLRQNGTLIPFKQFFKPTLEVIRFNGLMELGKILHTIPVKCPDLKELHLSRLSAHWRAHMIRDLVAKLPQLEAFSINGMPGGNLLVAPIIAAIADNHKIHTLSLKKNLTETGADQLVAQALARTTSFLGLKNLNINLEGPVVARVPHFAQHVRSLTLHIHYPDYKVFDAAEAMPKLQSLAIVHGRHPGPISRMDLRKLHNLKSLRYLGLRAANSVSLRPQDLTALFYSLQQLKEFHWLVPTPNAPSADIFIELGRHSQSLRALRTNQPFDLLSLYRSAPAPYFPQLEKMHLARELVSPDAFDA</sequence>
<dbReference type="Gene3D" id="3.80.10.10">
    <property type="entry name" value="Ribonuclease Inhibitor"/>
    <property type="match status" value="1"/>
</dbReference>
<evidence type="ECO:0008006" key="3">
    <source>
        <dbReference type="Google" id="ProtNLM"/>
    </source>
</evidence>
<organism evidence="1 2">
    <name type="scientific">Piedraia hortae CBS 480.64</name>
    <dbReference type="NCBI Taxonomy" id="1314780"/>
    <lineage>
        <taxon>Eukaryota</taxon>
        <taxon>Fungi</taxon>
        <taxon>Dikarya</taxon>
        <taxon>Ascomycota</taxon>
        <taxon>Pezizomycotina</taxon>
        <taxon>Dothideomycetes</taxon>
        <taxon>Dothideomycetidae</taxon>
        <taxon>Capnodiales</taxon>
        <taxon>Piedraiaceae</taxon>
        <taxon>Piedraia</taxon>
    </lineage>
</organism>
<evidence type="ECO:0000313" key="2">
    <source>
        <dbReference type="Proteomes" id="UP000799421"/>
    </source>
</evidence>
<keyword evidence="2" id="KW-1185">Reference proteome</keyword>
<protein>
    <recommendedName>
        <fullName evidence="3">F-box domain-containing protein</fullName>
    </recommendedName>
</protein>
<accession>A0A6A7C464</accession>